<gene>
    <name evidence="2" type="ORF">E0H75_09345</name>
</gene>
<evidence type="ECO:0000313" key="3">
    <source>
        <dbReference type="Proteomes" id="UP000293342"/>
    </source>
</evidence>
<dbReference type="EMBL" id="SJKD01000001">
    <property type="protein sequence ID" value="TCC53856.1"/>
    <property type="molecule type" value="Genomic_DNA"/>
</dbReference>
<dbReference type="AlphaFoldDB" id="A0A4R0K744"/>
<accession>A0A4R0K744</accession>
<feature type="compositionally biased region" description="Low complexity" evidence="1">
    <location>
        <begin position="20"/>
        <end position="37"/>
    </location>
</feature>
<dbReference type="Gene3D" id="1.10.606.20">
    <property type="match status" value="1"/>
</dbReference>
<proteinExistence type="predicted"/>
<dbReference type="PANTHER" id="PTHR34599">
    <property type="entry name" value="PEROXIDASE-RELATED"/>
    <property type="match status" value="1"/>
</dbReference>
<dbReference type="CDD" id="cd03398">
    <property type="entry name" value="PAP2_haloperoxidase"/>
    <property type="match status" value="1"/>
</dbReference>
<evidence type="ECO:0000313" key="2">
    <source>
        <dbReference type="EMBL" id="TCC53856.1"/>
    </source>
</evidence>
<dbReference type="SUPFAM" id="SSF48317">
    <property type="entry name" value="Acid phosphatase/Vanadium-dependent haloperoxidase"/>
    <property type="match status" value="1"/>
</dbReference>
<dbReference type="PANTHER" id="PTHR34599:SF1">
    <property type="entry name" value="PHOSPHATIDIC ACID PHOSPHATASE TYPE 2_HALOPEROXIDASE DOMAIN-CONTAINING PROTEIN"/>
    <property type="match status" value="1"/>
</dbReference>
<keyword evidence="3" id="KW-1185">Reference proteome</keyword>
<sequence>MSSAGIRSVSARSRPRGKYSSGSASRPRSTTSSSWRRSRSVTVSWLPMTYPSPPVRLGLVRRFANTSNVVWPQTVRRGDGGGGGGGVVSFRCSRGNVMRSLSRPATLLIVGALALTGAGLSPMPSVASASASASPVLDWSRIATQTIVAGRPPASSEVLLGIVHIAIADTVAGLGQGQPFRFAVRPDRKASAAAAVATATYDVLRARVPASGLDGTYADYLAGVPDGGAKTRGITLGRTVAAAVLAWRAGDGLDNTVPYKQPPLGPGVWEPTAPTPPVDIVLTQVRPLALRYRAQFRPGGPDPLTGKRYARDVAEVASLGRKDSTTRTAKQSESAMFWSEQTAQQWSRALLQLATDRHLSLGAAAQMLALVHVSAGDSVIACWDAKFHYLSWRPVHAIQRADTDGNPRTQADPTWQSLLNVNHPEYPSGHACFTAGAAGALRAFFHTSNLRVVMSSVVTNTTRVYPDLSAVRSDVREARIVSGLHFRHSMNDGDILGTQVARWIAARH</sequence>
<organism evidence="2 3">
    <name type="scientific">Kribbella capetownensis</name>
    <dbReference type="NCBI Taxonomy" id="1572659"/>
    <lineage>
        <taxon>Bacteria</taxon>
        <taxon>Bacillati</taxon>
        <taxon>Actinomycetota</taxon>
        <taxon>Actinomycetes</taxon>
        <taxon>Propionibacteriales</taxon>
        <taxon>Kribbellaceae</taxon>
        <taxon>Kribbella</taxon>
    </lineage>
</organism>
<dbReference type="InterPro" id="IPR052559">
    <property type="entry name" value="V-haloperoxidase"/>
</dbReference>
<dbReference type="InterPro" id="IPR036938">
    <property type="entry name" value="PAP2/HPO_sf"/>
</dbReference>
<dbReference type="OrthoDB" id="103227at2"/>
<feature type="region of interest" description="Disordered" evidence="1">
    <location>
        <begin position="1"/>
        <end position="37"/>
    </location>
</feature>
<evidence type="ECO:0000256" key="1">
    <source>
        <dbReference type="SAM" id="MobiDB-lite"/>
    </source>
</evidence>
<comment type="caution">
    <text evidence="2">The sequence shown here is derived from an EMBL/GenBank/DDBJ whole genome shotgun (WGS) entry which is preliminary data.</text>
</comment>
<protein>
    <submittedName>
        <fullName evidence="2">Phosphatase PAP2 family protein</fullName>
    </submittedName>
</protein>
<dbReference type="Proteomes" id="UP000293342">
    <property type="component" value="Unassembled WGS sequence"/>
</dbReference>
<reference evidence="2 3" key="1">
    <citation type="submission" date="2019-02" db="EMBL/GenBank/DDBJ databases">
        <title>Kribbella capetownensis sp. nov. and Kribbella speibonae sp. nov., isolated from soil.</title>
        <authorList>
            <person name="Curtis S.M."/>
            <person name="Norton I."/>
            <person name="Everest G.J."/>
            <person name="Meyers P.R."/>
        </authorList>
    </citation>
    <scope>NUCLEOTIDE SEQUENCE [LARGE SCALE GENOMIC DNA]</scope>
    <source>
        <strain evidence="2 3">YM53</strain>
    </source>
</reference>
<name>A0A4R0K744_9ACTN</name>